<organism evidence="1 2">
    <name type="scientific">Psychrobacillus faecigallinarum</name>
    <dbReference type="NCBI Taxonomy" id="2762235"/>
    <lineage>
        <taxon>Bacteria</taxon>
        <taxon>Bacillati</taxon>
        <taxon>Bacillota</taxon>
        <taxon>Bacilli</taxon>
        <taxon>Bacillales</taxon>
        <taxon>Bacillaceae</taxon>
        <taxon>Psychrobacillus</taxon>
    </lineage>
</organism>
<name>A0ABR8RAK5_9BACI</name>
<evidence type="ECO:0000313" key="2">
    <source>
        <dbReference type="Proteomes" id="UP000640786"/>
    </source>
</evidence>
<dbReference type="InterPro" id="IPR046117">
    <property type="entry name" value="DUF6054"/>
</dbReference>
<accession>A0ABR8RAK5</accession>
<reference evidence="1 2" key="1">
    <citation type="submission" date="2020-08" db="EMBL/GenBank/DDBJ databases">
        <title>A Genomic Blueprint of the Chicken Gut Microbiome.</title>
        <authorList>
            <person name="Gilroy R."/>
            <person name="Ravi A."/>
            <person name="Getino M."/>
            <person name="Pursley I."/>
            <person name="Horton D.L."/>
            <person name="Alikhan N.-F."/>
            <person name="Baker D."/>
            <person name="Gharbi K."/>
            <person name="Hall N."/>
            <person name="Watson M."/>
            <person name="Adriaenssens E.M."/>
            <person name="Foster-Nyarko E."/>
            <person name="Jarju S."/>
            <person name="Secka A."/>
            <person name="Antonio M."/>
            <person name="Oren A."/>
            <person name="Chaudhuri R."/>
            <person name="La Ragione R.M."/>
            <person name="Hildebrand F."/>
            <person name="Pallen M.J."/>
        </authorList>
    </citation>
    <scope>NUCLEOTIDE SEQUENCE [LARGE SCALE GENOMIC DNA]</scope>
    <source>
        <strain evidence="1 2">Sa2BUA9</strain>
    </source>
</reference>
<keyword evidence="2" id="KW-1185">Reference proteome</keyword>
<evidence type="ECO:0000313" key="1">
    <source>
        <dbReference type="EMBL" id="MBD7944781.1"/>
    </source>
</evidence>
<protein>
    <submittedName>
        <fullName evidence="1">Uncharacterized protein</fullName>
    </submittedName>
</protein>
<dbReference type="RefSeq" id="WP_144538334.1">
    <property type="nucleotide sequence ID" value="NZ_JACSQO010000005.1"/>
</dbReference>
<dbReference type="Pfam" id="PF19524">
    <property type="entry name" value="DUF6054"/>
    <property type="match status" value="1"/>
</dbReference>
<proteinExistence type="predicted"/>
<dbReference type="EMBL" id="JACSQO010000005">
    <property type="protein sequence ID" value="MBD7944781.1"/>
    <property type="molecule type" value="Genomic_DNA"/>
</dbReference>
<dbReference type="Proteomes" id="UP000640786">
    <property type="component" value="Unassembled WGS sequence"/>
</dbReference>
<gene>
    <name evidence="1" type="ORF">H9650_11710</name>
</gene>
<sequence length="115" mass="12680">MKDVRDFYVKITPINALRVIEESIVTGSISGKVLDVYKRSVGSQEVVVCVIEKFYYRTSNRASLTITLDNLEGDTKVHAVASGGGQGAFLRFDWGAGGDFVNSVRRALENHIVEQ</sequence>
<comment type="caution">
    <text evidence="1">The sequence shown here is derived from an EMBL/GenBank/DDBJ whole genome shotgun (WGS) entry which is preliminary data.</text>
</comment>